<evidence type="ECO:0000256" key="1">
    <source>
        <dbReference type="SAM" id="SignalP"/>
    </source>
</evidence>
<feature type="chain" id="PRO_5047550168" evidence="1">
    <location>
        <begin position="25"/>
        <end position="168"/>
    </location>
</feature>
<evidence type="ECO:0000313" key="3">
    <source>
        <dbReference type="Proteomes" id="UP001330812"/>
    </source>
</evidence>
<name>A0ABZ1I5L1_9PSEU</name>
<dbReference type="RefSeq" id="WP_326568221.1">
    <property type="nucleotide sequence ID" value="NZ_CP142149.1"/>
</dbReference>
<reference evidence="2 3" key="1">
    <citation type="journal article" date="2015" name="Int. J. Syst. Evol. Microbiol.">
        <title>Amycolatopsis rhabdoformis sp. nov., an actinomycete isolated from a tropical forest soil.</title>
        <authorList>
            <person name="Souza W.R."/>
            <person name="Silva R.E."/>
            <person name="Goodfellow M."/>
            <person name="Busarakam K."/>
            <person name="Figueiro F.S."/>
            <person name="Ferreira D."/>
            <person name="Rodrigues-Filho E."/>
            <person name="Moraes L.A.B."/>
            <person name="Zucchi T.D."/>
        </authorList>
    </citation>
    <scope>NUCLEOTIDE SEQUENCE [LARGE SCALE GENOMIC DNA]</scope>
    <source>
        <strain evidence="2 3">NCIMB 14900</strain>
    </source>
</reference>
<protein>
    <submittedName>
        <fullName evidence="2">Uncharacterized protein</fullName>
    </submittedName>
</protein>
<organism evidence="2 3">
    <name type="scientific">Amycolatopsis rhabdoformis</name>
    <dbReference type="NCBI Taxonomy" id="1448059"/>
    <lineage>
        <taxon>Bacteria</taxon>
        <taxon>Bacillati</taxon>
        <taxon>Actinomycetota</taxon>
        <taxon>Actinomycetes</taxon>
        <taxon>Pseudonocardiales</taxon>
        <taxon>Pseudonocardiaceae</taxon>
        <taxon>Amycolatopsis</taxon>
    </lineage>
</organism>
<keyword evidence="1" id="KW-0732">Signal</keyword>
<evidence type="ECO:0000313" key="2">
    <source>
        <dbReference type="EMBL" id="WSE29256.1"/>
    </source>
</evidence>
<accession>A0ABZ1I5L1</accession>
<proteinExistence type="predicted"/>
<dbReference type="Proteomes" id="UP001330812">
    <property type="component" value="Chromosome"/>
</dbReference>
<keyword evidence="3" id="KW-1185">Reference proteome</keyword>
<gene>
    <name evidence="2" type="ORF">VSH64_41695</name>
</gene>
<feature type="signal peptide" evidence="1">
    <location>
        <begin position="1"/>
        <end position="24"/>
    </location>
</feature>
<dbReference type="EMBL" id="CP142149">
    <property type="protein sequence ID" value="WSE29256.1"/>
    <property type="molecule type" value="Genomic_DNA"/>
</dbReference>
<sequence length="168" mass="17298">MRRILFTAAVAVAAAGITTTSADAAPIAGFSYTSEPGAQPLSGSASWSAPTDDVAVWEYDGAVKVDAATADQRDYARVELSAPSGEQLHEGTYLGAHYRAQLAPQLAGPGIFIVRGAFGCGDTLQGDFTITHLTRAPDGTLTALDATFTERCGGPDTPAATGEVHFHG</sequence>